<evidence type="ECO:0000313" key="1">
    <source>
        <dbReference type="EMBL" id="KAG2204078.1"/>
    </source>
</evidence>
<organism evidence="1 2">
    <name type="scientific">Mucor saturninus</name>
    <dbReference type="NCBI Taxonomy" id="64648"/>
    <lineage>
        <taxon>Eukaryota</taxon>
        <taxon>Fungi</taxon>
        <taxon>Fungi incertae sedis</taxon>
        <taxon>Mucoromycota</taxon>
        <taxon>Mucoromycotina</taxon>
        <taxon>Mucoromycetes</taxon>
        <taxon>Mucorales</taxon>
        <taxon>Mucorineae</taxon>
        <taxon>Mucoraceae</taxon>
        <taxon>Mucor</taxon>
    </lineage>
</organism>
<name>A0A8H7R4H5_9FUNG</name>
<dbReference type="AlphaFoldDB" id="A0A8H7R4H5"/>
<dbReference type="Proteomes" id="UP000603453">
    <property type="component" value="Unassembled WGS sequence"/>
</dbReference>
<dbReference type="EMBL" id="JAEPRD010000047">
    <property type="protein sequence ID" value="KAG2204078.1"/>
    <property type="molecule type" value="Genomic_DNA"/>
</dbReference>
<protein>
    <submittedName>
        <fullName evidence="1">Uncharacterized protein</fullName>
    </submittedName>
</protein>
<gene>
    <name evidence="1" type="ORF">INT47_007072</name>
</gene>
<reference evidence="1" key="1">
    <citation type="submission" date="2020-12" db="EMBL/GenBank/DDBJ databases">
        <title>Metabolic potential, ecology and presence of endohyphal bacteria is reflected in genomic diversity of Mucoromycotina.</title>
        <authorList>
            <person name="Muszewska A."/>
            <person name="Okrasinska A."/>
            <person name="Steczkiewicz K."/>
            <person name="Drgas O."/>
            <person name="Orlowska M."/>
            <person name="Perlinska-Lenart U."/>
            <person name="Aleksandrzak-Piekarczyk T."/>
            <person name="Szatraj K."/>
            <person name="Zielenkiewicz U."/>
            <person name="Pilsyk S."/>
            <person name="Malc E."/>
            <person name="Mieczkowski P."/>
            <person name="Kruszewska J.S."/>
            <person name="Biernat P."/>
            <person name="Pawlowska J."/>
        </authorList>
    </citation>
    <scope>NUCLEOTIDE SEQUENCE</scope>
    <source>
        <strain evidence="1">WA0000017839</strain>
    </source>
</reference>
<proteinExistence type="predicted"/>
<sequence>MTELIDKISGLQYKIQPKPVVARALEQLEEAENLSSVPDNVETYSVTSDSSATTVNTVFALNTPRPKVCSSEWLQRMPSKWNDSCKLRQFIIWAAESLTEELSHMGLEKNPIAEKVQARFIYTLKSSPQVVSLYKHPAEKSALAHMYGHAQPGRNSVNVENEKMLQEYQDDIAAIKYEWKQWDKCEIEILERHARAADSLYALTRTDKQELNESNFSTAEIDLDVMILNDNFEITQTQELLPDLPFEIALFKQKMHTASEFNRRAYELAFDARCKLAHIERENSRVTPEDETLALFKNHELKRKKEQNKNMQHLLRLYSRTATKSGPSKASKL</sequence>
<keyword evidence="2" id="KW-1185">Reference proteome</keyword>
<comment type="caution">
    <text evidence="1">The sequence shown here is derived from an EMBL/GenBank/DDBJ whole genome shotgun (WGS) entry which is preliminary data.</text>
</comment>
<accession>A0A8H7R4H5</accession>
<evidence type="ECO:0000313" key="2">
    <source>
        <dbReference type="Proteomes" id="UP000603453"/>
    </source>
</evidence>